<evidence type="ECO:0000256" key="4">
    <source>
        <dbReference type="ARBA" id="ARBA00022837"/>
    </source>
</evidence>
<protein>
    <submittedName>
        <fullName evidence="6">Uncharacterized protein</fullName>
    </submittedName>
</protein>
<feature type="compositionally biased region" description="Acidic residues" evidence="5">
    <location>
        <begin position="324"/>
        <end position="367"/>
    </location>
</feature>
<sequence length="753" mass="80046">MTRTAKPLTLLIALLLLMTSPTVLADDSDGDGVDDSIDDFPNNACADTDTDGDGLPDSVVSGCTSNVVVAYTSFEDPFTVDSVKYTDTGDENSDRYLWNNANEPHVAHNQTTGNEMGFTLYYESNGGVGLTDGDYFGTVNYTGTVGNFSEGDQGYQMSDVDGITTLALEQVTADSLSLDLFLQDTGYETSSPVDYLIIRWVTSTTSSDIINTSGYDIDSDFSAYLDTWTTATLALGGASGILEVEFSSNSALEALYLDNIVFTGTSTLTEDLDDDNDGWSDVDEADCGTDSLDGNDVPADSDANGICDALEGDDFDGDGIPNDSDPDDDNDGVDDEDDAFPLDSSESADADGDGVGDNADSDDDNDGYSDTTEADCGSDPNDAGSTPVDSDGDDLCDDLDSDDDGDGIDDGDDEFPNDGTESVDSDGDGIGDNADTDDDNDGFSDSEELDCATDPMDEDSYPMDSDGDGVCDYLDLDGDNDGVNDGDDSFPDDPCAFTDTDGDGMPNKIEEDCQTTLVEDDDDDNDGWHDTIEITCGSDHMDYQSTPTDLDGDGICDVSDYDDDGDGFSDEDDVFPNDEKEWLDTDGDGQGDNADTDDDGDGWPDQIEEVCESEPLDSISVPRDRDGDGMCDVQDPDDDGDGIADEQDAFPNDATEWGDYDNDGVGDNADWDDDGDGWLDSDENTCGTDPMDALSMPVDVDEDGICDSIDDNVQTGEPEEPEEPEDDSLPGFPALLAALAMLGATISIRHRRE</sequence>
<dbReference type="SUPFAM" id="SSF103647">
    <property type="entry name" value="TSP type-3 repeat"/>
    <property type="match status" value="4"/>
</dbReference>
<feature type="compositionally biased region" description="Acidic residues" evidence="5">
    <location>
        <begin position="634"/>
        <end position="648"/>
    </location>
</feature>
<comment type="subcellular location">
    <subcellularLocation>
        <location evidence="1">Secreted</location>
    </subcellularLocation>
</comment>
<reference evidence="6" key="1">
    <citation type="journal article" date="2014" name="Genome Biol. Evol.">
        <title>Pangenome evidence for extensive interdomain horizontal transfer affecting lineage core and shell genes in uncultured planktonic thaumarchaeota and euryarchaeota.</title>
        <authorList>
            <person name="Deschamps P."/>
            <person name="Zivanovic Y."/>
            <person name="Moreira D."/>
            <person name="Rodriguez-Valera F."/>
            <person name="Lopez-Garcia P."/>
        </authorList>
    </citation>
    <scope>NUCLEOTIDE SEQUENCE</scope>
</reference>
<dbReference type="InterPro" id="IPR028974">
    <property type="entry name" value="TSP_type-3_rpt"/>
</dbReference>
<feature type="compositionally biased region" description="Acidic residues" evidence="5">
    <location>
        <begin position="699"/>
        <end position="710"/>
    </location>
</feature>
<dbReference type="Pfam" id="PF18884">
    <property type="entry name" value="TSP3_bac"/>
    <property type="match status" value="4"/>
</dbReference>
<feature type="compositionally biased region" description="Acidic residues" evidence="5">
    <location>
        <begin position="270"/>
        <end position="287"/>
    </location>
</feature>
<accession>A0A075FM29</accession>
<feature type="compositionally biased region" description="Acidic residues" evidence="5">
    <location>
        <begin position="390"/>
        <end position="491"/>
    </location>
</feature>
<organism evidence="6">
    <name type="scientific">uncultured marine group II/III euryarchaeote AD1000_22_H02</name>
    <dbReference type="NCBI Taxonomy" id="1457738"/>
    <lineage>
        <taxon>Archaea</taxon>
        <taxon>Methanobacteriati</taxon>
        <taxon>Methanobacteriota</taxon>
        <taxon>environmental samples</taxon>
    </lineage>
</organism>
<proteinExistence type="predicted"/>
<feature type="compositionally biased region" description="Acidic residues" evidence="5">
    <location>
        <begin position="656"/>
        <end position="683"/>
    </location>
</feature>
<feature type="compositionally biased region" description="Acidic residues" evidence="5">
    <location>
        <begin position="550"/>
        <end position="576"/>
    </location>
</feature>
<evidence type="ECO:0000256" key="2">
    <source>
        <dbReference type="ARBA" id="ARBA00022525"/>
    </source>
</evidence>
<dbReference type="InterPro" id="IPR059100">
    <property type="entry name" value="TSP3_bac"/>
</dbReference>
<evidence type="ECO:0000313" key="6">
    <source>
        <dbReference type="EMBL" id="AIE92424.1"/>
    </source>
</evidence>
<evidence type="ECO:0000256" key="1">
    <source>
        <dbReference type="ARBA" id="ARBA00004613"/>
    </source>
</evidence>
<dbReference type="GO" id="GO:0005509">
    <property type="term" value="F:calcium ion binding"/>
    <property type="evidence" value="ECO:0007669"/>
    <property type="project" value="InterPro"/>
</dbReference>
<evidence type="ECO:0000256" key="3">
    <source>
        <dbReference type="ARBA" id="ARBA00022729"/>
    </source>
</evidence>
<keyword evidence="4" id="KW-0106">Calcium</keyword>
<dbReference type="AlphaFoldDB" id="A0A075FM29"/>
<keyword evidence="3" id="KW-0732">Signal</keyword>
<feature type="compositionally biased region" description="Acidic residues" evidence="5">
    <location>
        <begin position="584"/>
        <end position="615"/>
    </location>
</feature>
<dbReference type="Gene3D" id="4.10.1080.10">
    <property type="entry name" value="TSP type-3 repeat"/>
    <property type="match status" value="3"/>
</dbReference>
<evidence type="ECO:0000256" key="5">
    <source>
        <dbReference type="SAM" id="MobiDB-lite"/>
    </source>
</evidence>
<feature type="region of interest" description="Disordered" evidence="5">
    <location>
        <begin position="538"/>
        <end position="731"/>
    </location>
</feature>
<name>A0A075FM29_9EURY</name>
<feature type="region of interest" description="Disordered" evidence="5">
    <location>
        <begin position="270"/>
        <end position="509"/>
    </location>
</feature>
<dbReference type="EMBL" id="KF900365">
    <property type="protein sequence ID" value="AIE92424.1"/>
    <property type="molecule type" value="Genomic_DNA"/>
</dbReference>
<feature type="compositionally biased region" description="Acidic residues" evidence="5">
    <location>
        <begin position="717"/>
        <end position="728"/>
    </location>
</feature>
<keyword evidence="2" id="KW-0964">Secreted</keyword>